<dbReference type="PROSITE" id="PS51257">
    <property type="entry name" value="PROKAR_LIPOPROTEIN"/>
    <property type="match status" value="1"/>
</dbReference>
<proteinExistence type="predicted"/>
<name>A0A382TQU5_9ZZZZ</name>
<dbReference type="AlphaFoldDB" id="A0A382TQU5"/>
<gene>
    <name evidence="1" type="ORF">METZ01_LOCUS376781</name>
</gene>
<evidence type="ECO:0000313" key="1">
    <source>
        <dbReference type="EMBL" id="SVD23927.1"/>
    </source>
</evidence>
<dbReference type="EMBL" id="UINC01138158">
    <property type="protein sequence ID" value="SVD23927.1"/>
    <property type="molecule type" value="Genomic_DNA"/>
</dbReference>
<protein>
    <submittedName>
        <fullName evidence="1">Uncharacterized protein</fullName>
    </submittedName>
</protein>
<accession>A0A382TQU5</accession>
<reference evidence="1" key="1">
    <citation type="submission" date="2018-05" db="EMBL/GenBank/DDBJ databases">
        <authorList>
            <person name="Lanie J.A."/>
            <person name="Ng W.-L."/>
            <person name="Kazmierczak K.M."/>
            <person name="Andrzejewski T.M."/>
            <person name="Davidsen T.M."/>
            <person name="Wayne K.J."/>
            <person name="Tettelin H."/>
            <person name="Glass J.I."/>
            <person name="Rusch D."/>
            <person name="Podicherti R."/>
            <person name="Tsui H.-C.T."/>
            <person name="Winkler M.E."/>
        </authorList>
    </citation>
    <scope>NUCLEOTIDE SEQUENCE</scope>
</reference>
<sequence length="41" mass="4441">MKNLTYIMVIAFVLSLTVYSCSKKDEATTSSSATYTVKGGM</sequence>
<organism evidence="1">
    <name type="scientific">marine metagenome</name>
    <dbReference type="NCBI Taxonomy" id="408172"/>
    <lineage>
        <taxon>unclassified sequences</taxon>
        <taxon>metagenomes</taxon>
        <taxon>ecological metagenomes</taxon>
    </lineage>
</organism>